<organism evidence="1 2">
    <name type="scientific">Racocetra fulgida</name>
    <dbReference type="NCBI Taxonomy" id="60492"/>
    <lineage>
        <taxon>Eukaryota</taxon>
        <taxon>Fungi</taxon>
        <taxon>Fungi incertae sedis</taxon>
        <taxon>Mucoromycota</taxon>
        <taxon>Glomeromycotina</taxon>
        <taxon>Glomeromycetes</taxon>
        <taxon>Diversisporales</taxon>
        <taxon>Gigasporaceae</taxon>
        <taxon>Racocetra</taxon>
    </lineage>
</organism>
<feature type="non-terminal residue" evidence="1">
    <location>
        <position position="64"/>
    </location>
</feature>
<proteinExistence type="predicted"/>
<protein>
    <submittedName>
        <fullName evidence="1">2717_t:CDS:1</fullName>
    </submittedName>
</protein>
<gene>
    <name evidence="1" type="ORF">RFULGI_LOCUS17329</name>
</gene>
<evidence type="ECO:0000313" key="2">
    <source>
        <dbReference type="Proteomes" id="UP000789396"/>
    </source>
</evidence>
<dbReference type="EMBL" id="CAJVPZ010067294">
    <property type="protein sequence ID" value="CAG8796962.1"/>
    <property type="molecule type" value="Genomic_DNA"/>
</dbReference>
<comment type="caution">
    <text evidence="1">The sequence shown here is derived from an EMBL/GenBank/DDBJ whole genome shotgun (WGS) entry which is preliminary data.</text>
</comment>
<dbReference type="Proteomes" id="UP000789396">
    <property type="component" value="Unassembled WGS sequence"/>
</dbReference>
<reference evidence="1" key="1">
    <citation type="submission" date="2021-06" db="EMBL/GenBank/DDBJ databases">
        <authorList>
            <person name="Kallberg Y."/>
            <person name="Tangrot J."/>
            <person name="Rosling A."/>
        </authorList>
    </citation>
    <scope>NUCLEOTIDE SEQUENCE</scope>
    <source>
        <strain evidence="1">IN212</strain>
    </source>
</reference>
<accession>A0A9N9JUQ3</accession>
<keyword evidence="2" id="KW-1185">Reference proteome</keyword>
<sequence>NKELKKNSFELDNVIIENLEIDSEDTTVYLFGIKIEGNYKIGALRIKPCNVNLHFDKETKQNTQ</sequence>
<evidence type="ECO:0000313" key="1">
    <source>
        <dbReference type="EMBL" id="CAG8796962.1"/>
    </source>
</evidence>
<dbReference type="AlphaFoldDB" id="A0A9N9JUQ3"/>
<name>A0A9N9JUQ3_9GLOM</name>